<dbReference type="Proteomes" id="UP000632222">
    <property type="component" value="Unassembled WGS sequence"/>
</dbReference>
<evidence type="ECO:0000259" key="1">
    <source>
        <dbReference type="Pfam" id="PF01676"/>
    </source>
</evidence>
<organism evidence="2 3">
    <name type="scientific">Deinococcus roseus</name>
    <dbReference type="NCBI Taxonomy" id="392414"/>
    <lineage>
        <taxon>Bacteria</taxon>
        <taxon>Thermotogati</taxon>
        <taxon>Deinococcota</taxon>
        <taxon>Deinococci</taxon>
        <taxon>Deinococcales</taxon>
        <taxon>Deinococcaceae</taxon>
        <taxon>Deinococcus</taxon>
    </lineage>
</organism>
<dbReference type="InterPro" id="IPR006124">
    <property type="entry name" value="Metalloenzyme"/>
</dbReference>
<accession>A0ABQ2D2K3</accession>
<dbReference type="Gene3D" id="3.40.720.10">
    <property type="entry name" value="Alkaline Phosphatase, subunit A"/>
    <property type="match status" value="1"/>
</dbReference>
<gene>
    <name evidence="2" type="ORF">GCM10008938_25810</name>
</gene>
<reference evidence="3" key="1">
    <citation type="journal article" date="2019" name="Int. J. Syst. Evol. Microbiol.">
        <title>The Global Catalogue of Microorganisms (GCM) 10K type strain sequencing project: providing services to taxonomists for standard genome sequencing and annotation.</title>
        <authorList>
            <consortium name="The Broad Institute Genomics Platform"/>
            <consortium name="The Broad Institute Genome Sequencing Center for Infectious Disease"/>
            <person name="Wu L."/>
            <person name="Ma J."/>
        </authorList>
    </citation>
    <scope>NUCLEOTIDE SEQUENCE [LARGE SCALE GENOMIC DNA]</scope>
    <source>
        <strain evidence="3">JCM 14370</strain>
    </source>
</reference>
<dbReference type="SUPFAM" id="SSF53649">
    <property type="entry name" value="Alkaline phosphatase-like"/>
    <property type="match status" value="1"/>
</dbReference>
<dbReference type="RefSeq" id="WP_189003094.1">
    <property type="nucleotide sequence ID" value="NZ_BMOD01000008.1"/>
</dbReference>
<proteinExistence type="predicted"/>
<dbReference type="EMBL" id="BMOD01000008">
    <property type="protein sequence ID" value="GGJ38519.1"/>
    <property type="molecule type" value="Genomic_DNA"/>
</dbReference>
<comment type="caution">
    <text evidence="2">The sequence shown here is derived from an EMBL/GenBank/DDBJ whole genome shotgun (WGS) entry which is preliminary data.</text>
</comment>
<name>A0ABQ2D2K3_9DEIO</name>
<feature type="domain" description="Metalloenzyme" evidence="1">
    <location>
        <begin position="166"/>
        <end position="248"/>
    </location>
</feature>
<evidence type="ECO:0000313" key="3">
    <source>
        <dbReference type="Proteomes" id="UP000632222"/>
    </source>
</evidence>
<dbReference type="InterPro" id="IPR017850">
    <property type="entry name" value="Alkaline_phosphatase_core_sf"/>
</dbReference>
<keyword evidence="3" id="KW-1185">Reference proteome</keyword>
<evidence type="ECO:0000313" key="2">
    <source>
        <dbReference type="EMBL" id="GGJ38519.1"/>
    </source>
</evidence>
<sequence length="273" mass="29053">MPVVWLCLDGIGHPEAAPVGSCWEQDLPALLPLIQAGQKVDATLGVAGLPQSGTGQTSIITGINGAKHMDRHYGPVPGPTLRAVIREHGTPGQLVQAGGSFKLLNFYPSTYAPPAGKHGAIVQAVLDAGEVRNPAGFPGIRTTLGLNFEPPYAPYLSLQEVRQWGRQAAQAAEQLDLVLLDLWFSDFLGHAQDVMAARNYLLHLNAFLEGLLEQEVKIIMTSDHGNMEDTTIKTHTFAQVPFVAHGFSASPVKDIAAAGAEIKKLLGLTSSQG</sequence>
<dbReference type="Pfam" id="PF01676">
    <property type="entry name" value="Metalloenzyme"/>
    <property type="match status" value="1"/>
</dbReference>
<protein>
    <recommendedName>
        <fullName evidence="1">Metalloenzyme domain-containing protein</fullName>
    </recommendedName>
</protein>